<organism evidence="1 2">
    <name type="scientific">Rattus norvegicus</name>
    <name type="common">Rat</name>
    <dbReference type="NCBI Taxonomy" id="10116"/>
    <lineage>
        <taxon>Eukaryota</taxon>
        <taxon>Metazoa</taxon>
        <taxon>Chordata</taxon>
        <taxon>Craniata</taxon>
        <taxon>Vertebrata</taxon>
        <taxon>Euteleostomi</taxon>
        <taxon>Mammalia</taxon>
        <taxon>Eutheria</taxon>
        <taxon>Euarchontoglires</taxon>
        <taxon>Glires</taxon>
        <taxon>Rodentia</taxon>
        <taxon>Myomorpha</taxon>
        <taxon>Muroidea</taxon>
        <taxon>Muridae</taxon>
        <taxon>Murinae</taxon>
        <taxon>Rattus</taxon>
    </lineage>
</organism>
<accession>A6JQS1</accession>
<gene>
    <name evidence="1" type="ORF">rCG_55683</name>
</gene>
<dbReference type="Proteomes" id="UP000234681">
    <property type="component" value="Chromosome 9"/>
</dbReference>
<name>A6JQS1_RAT</name>
<reference evidence="1 2" key="1">
    <citation type="submission" date="2005-09" db="EMBL/GenBank/DDBJ databases">
        <authorList>
            <person name="Mural R.J."/>
            <person name="Li P.W."/>
            <person name="Adams M.D."/>
            <person name="Amanatides P.G."/>
            <person name="Baden-Tillson H."/>
            <person name="Barnstead M."/>
            <person name="Chin S.H."/>
            <person name="Dew I."/>
            <person name="Evans C.A."/>
            <person name="Ferriera S."/>
            <person name="Flanigan M."/>
            <person name="Fosler C."/>
            <person name="Glodek A."/>
            <person name="Gu Z."/>
            <person name="Holt R.A."/>
            <person name="Jennings D."/>
            <person name="Kraft C.L."/>
            <person name="Lu F."/>
            <person name="Nguyen T."/>
            <person name="Nusskern D.R."/>
            <person name="Pfannkoch C.M."/>
            <person name="Sitter C."/>
            <person name="Sutton G.G."/>
            <person name="Venter J.C."/>
            <person name="Wang Z."/>
            <person name="Woodage T."/>
            <person name="Zheng X.H."/>
            <person name="Zhong F."/>
        </authorList>
    </citation>
    <scope>NUCLEOTIDE SEQUENCE [LARGE SCALE GENOMIC DNA]</scope>
    <source>
        <strain>BN</strain>
        <strain evidence="2">Sprague-Dawley</strain>
    </source>
</reference>
<proteinExistence type="predicted"/>
<dbReference type="AlphaFoldDB" id="A6JQS1"/>
<dbReference type="EMBL" id="CH473997">
    <property type="protein sequence ID" value="EDL92016.1"/>
    <property type="molecule type" value="Genomic_DNA"/>
</dbReference>
<evidence type="ECO:0000313" key="1">
    <source>
        <dbReference type="EMBL" id="EDL92016.1"/>
    </source>
</evidence>
<evidence type="ECO:0000313" key="2">
    <source>
        <dbReference type="Proteomes" id="UP000234681"/>
    </source>
</evidence>
<sequence>MLATNWCPTKKPHKSCQHWTLALSPVALPWLKTHPHQFSGPWEILWRPGCPCALQEQTRCGSCWAPNRPEPLHEGGDWSLSIPFGNSVNKS</sequence>
<feature type="non-terminal residue" evidence="1">
    <location>
        <position position="91"/>
    </location>
</feature>
<protein>
    <submittedName>
        <fullName evidence="1">RCG55683</fullName>
    </submittedName>
</protein>